<gene>
    <name evidence="2" type="ORF">EWM64_g4883</name>
</gene>
<feature type="compositionally biased region" description="Acidic residues" evidence="1">
    <location>
        <begin position="147"/>
        <end position="160"/>
    </location>
</feature>
<evidence type="ECO:0000313" key="3">
    <source>
        <dbReference type="Proteomes" id="UP000298061"/>
    </source>
</evidence>
<proteinExistence type="predicted"/>
<feature type="region of interest" description="Disordered" evidence="1">
    <location>
        <begin position="134"/>
        <end position="175"/>
    </location>
</feature>
<reference evidence="2 3" key="1">
    <citation type="submission" date="2019-02" db="EMBL/GenBank/DDBJ databases">
        <title>Genome sequencing of the rare red list fungi Hericium alpestre (H. flagellum).</title>
        <authorList>
            <person name="Buettner E."/>
            <person name="Kellner H."/>
        </authorList>
    </citation>
    <scope>NUCLEOTIDE SEQUENCE [LARGE SCALE GENOMIC DNA]</scope>
    <source>
        <strain evidence="2 3">DSM 108284</strain>
    </source>
</reference>
<evidence type="ECO:0000256" key="1">
    <source>
        <dbReference type="SAM" id="MobiDB-lite"/>
    </source>
</evidence>
<name>A0A4Y9ZY57_9AGAM</name>
<dbReference type="EMBL" id="SFCI01000555">
    <property type="protein sequence ID" value="TFY79130.1"/>
    <property type="molecule type" value="Genomic_DNA"/>
</dbReference>
<keyword evidence="3" id="KW-1185">Reference proteome</keyword>
<evidence type="ECO:0000313" key="2">
    <source>
        <dbReference type="EMBL" id="TFY79130.1"/>
    </source>
</evidence>
<dbReference type="OrthoDB" id="3263651at2759"/>
<comment type="caution">
    <text evidence="2">The sequence shown here is derived from an EMBL/GenBank/DDBJ whole genome shotgun (WGS) entry which is preliminary data.</text>
</comment>
<dbReference type="Proteomes" id="UP000298061">
    <property type="component" value="Unassembled WGS sequence"/>
</dbReference>
<dbReference type="AlphaFoldDB" id="A0A4Y9ZY57"/>
<organism evidence="2 3">
    <name type="scientific">Hericium alpestre</name>
    <dbReference type="NCBI Taxonomy" id="135208"/>
    <lineage>
        <taxon>Eukaryota</taxon>
        <taxon>Fungi</taxon>
        <taxon>Dikarya</taxon>
        <taxon>Basidiomycota</taxon>
        <taxon>Agaricomycotina</taxon>
        <taxon>Agaricomycetes</taxon>
        <taxon>Russulales</taxon>
        <taxon>Hericiaceae</taxon>
        <taxon>Hericium</taxon>
    </lineage>
</organism>
<protein>
    <submittedName>
        <fullName evidence="2">Uncharacterized protein</fullName>
    </submittedName>
</protein>
<sequence length="237" mass="26730">MGLSGTALTRNLVLYGTKMCRQVTNGDEPEPFHTAENVLLVEKHIEPHWDNNQFAVDIKDNYCIVRFQKLLPQINALLPQHLLATSDLTMDKYLRKHLIWCLEVNIMGGDNCENWSDEGIWSFIQKVGLLPADESGDNNDNYNKDEDSNDKDSDDEDSDDKDVKKVKGPPPSDHEIWQSELGKEVFAMWKSGLLLKVAFCRSMPSSNTSIADGRTLGVICYASDACRSTSCRIFEDP</sequence>
<accession>A0A4Y9ZY57</accession>